<sequence>MEFVIDNSGCLANQRVKYAASSFIGKALTWWNTQVQARDRDAANAMAWNDFKALLTTEFCPSNEIEKLEGEFWNHSMVGADHAGYTDQFYELAKLVPHLVTPEAKHVTRYINGLPSQIHRMLRATQPTTIQAAILTVGILTGEAVRSGTLAKAGEKRKEMEEATLEWNRNTRGNENRARGRAFNVNVVDALQDPNVVTGTYSLNNLYATVLFDSGVDFSFISTKFTPLLNEKPSIANPGNGLVVEPKAVIVCHEKIVRIPVEGGKVLCVQGERNVGKTKTLMSTKANEQTLSDIPIVRDFEDVFPDDLSGLPPQRQVEFRIDLIPGTTLVAKSPYRLAPSEMQELSEQLQELQDKEFIRPSHSP</sequence>
<reference evidence="3" key="1">
    <citation type="journal article" date="2022" name="Int. J. Mol. Sci.">
        <title>Draft Genome of Tanacetum Coccineum: Genomic Comparison of Closely Related Tanacetum-Family Plants.</title>
        <authorList>
            <person name="Yamashiro T."/>
            <person name="Shiraishi A."/>
            <person name="Nakayama K."/>
            <person name="Satake H."/>
        </authorList>
    </citation>
    <scope>NUCLEOTIDE SEQUENCE</scope>
</reference>
<keyword evidence="3" id="KW-0695">RNA-directed DNA polymerase</keyword>
<dbReference type="Pfam" id="PF03732">
    <property type="entry name" value="Retrotrans_gag"/>
    <property type="match status" value="1"/>
</dbReference>
<gene>
    <name evidence="3" type="ORF">Tco_1006182</name>
</gene>
<evidence type="ECO:0000313" key="3">
    <source>
        <dbReference type="EMBL" id="GJT62649.1"/>
    </source>
</evidence>
<dbReference type="PANTHER" id="PTHR15503">
    <property type="entry name" value="LDOC1 RELATED"/>
    <property type="match status" value="1"/>
</dbReference>
<comment type="caution">
    <text evidence="3">The sequence shown here is derived from an EMBL/GenBank/DDBJ whole genome shotgun (WGS) entry which is preliminary data.</text>
</comment>
<accession>A0ABQ5FHW9</accession>
<dbReference type="SUPFAM" id="SSF56672">
    <property type="entry name" value="DNA/RNA polymerases"/>
    <property type="match status" value="1"/>
</dbReference>
<dbReference type="Gene3D" id="3.10.10.10">
    <property type="entry name" value="HIV Type 1 Reverse Transcriptase, subunit A, domain 1"/>
    <property type="match status" value="1"/>
</dbReference>
<dbReference type="InterPro" id="IPR005162">
    <property type="entry name" value="Retrotrans_gag_dom"/>
</dbReference>
<feature type="compositionally biased region" description="Basic and acidic residues" evidence="1">
    <location>
        <begin position="352"/>
        <end position="364"/>
    </location>
</feature>
<name>A0ABQ5FHW9_9ASTR</name>
<dbReference type="InterPro" id="IPR001969">
    <property type="entry name" value="Aspartic_peptidase_AS"/>
</dbReference>
<dbReference type="InterPro" id="IPR032567">
    <property type="entry name" value="RTL1-rel"/>
</dbReference>
<dbReference type="GO" id="GO:0003964">
    <property type="term" value="F:RNA-directed DNA polymerase activity"/>
    <property type="evidence" value="ECO:0007669"/>
    <property type="project" value="UniProtKB-KW"/>
</dbReference>
<feature type="domain" description="Retrotransposon gag" evidence="2">
    <location>
        <begin position="17"/>
        <end position="114"/>
    </location>
</feature>
<keyword evidence="3" id="KW-0808">Transferase</keyword>
<feature type="region of interest" description="Disordered" evidence="1">
    <location>
        <begin position="342"/>
        <end position="364"/>
    </location>
</feature>
<dbReference type="InterPro" id="IPR043502">
    <property type="entry name" value="DNA/RNA_pol_sf"/>
</dbReference>
<organism evidence="3 4">
    <name type="scientific">Tanacetum coccineum</name>
    <dbReference type="NCBI Taxonomy" id="301880"/>
    <lineage>
        <taxon>Eukaryota</taxon>
        <taxon>Viridiplantae</taxon>
        <taxon>Streptophyta</taxon>
        <taxon>Embryophyta</taxon>
        <taxon>Tracheophyta</taxon>
        <taxon>Spermatophyta</taxon>
        <taxon>Magnoliopsida</taxon>
        <taxon>eudicotyledons</taxon>
        <taxon>Gunneridae</taxon>
        <taxon>Pentapetalae</taxon>
        <taxon>asterids</taxon>
        <taxon>campanulids</taxon>
        <taxon>Asterales</taxon>
        <taxon>Asteraceae</taxon>
        <taxon>Asteroideae</taxon>
        <taxon>Anthemideae</taxon>
        <taxon>Anthemidinae</taxon>
        <taxon>Tanacetum</taxon>
    </lineage>
</organism>
<feature type="compositionally biased region" description="Low complexity" evidence="1">
    <location>
        <begin position="342"/>
        <end position="351"/>
    </location>
</feature>
<dbReference type="PROSITE" id="PS00141">
    <property type="entry name" value="ASP_PROTEASE"/>
    <property type="match status" value="1"/>
</dbReference>
<dbReference type="Proteomes" id="UP001151760">
    <property type="component" value="Unassembled WGS sequence"/>
</dbReference>
<proteinExistence type="predicted"/>
<keyword evidence="4" id="KW-1185">Reference proteome</keyword>
<evidence type="ECO:0000313" key="4">
    <source>
        <dbReference type="Proteomes" id="UP001151760"/>
    </source>
</evidence>
<dbReference type="Pfam" id="PF08284">
    <property type="entry name" value="RVP_2"/>
    <property type="match status" value="1"/>
</dbReference>
<evidence type="ECO:0000259" key="2">
    <source>
        <dbReference type="Pfam" id="PF03732"/>
    </source>
</evidence>
<protein>
    <submittedName>
        <fullName evidence="3">Reverse transcriptase domain-containing protein</fullName>
    </submittedName>
</protein>
<dbReference type="PANTHER" id="PTHR15503:SF45">
    <property type="entry name" value="RNA-DIRECTED DNA POLYMERASE HOMOLOG"/>
    <property type="match status" value="1"/>
</dbReference>
<evidence type="ECO:0000256" key="1">
    <source>
        <dbReference type="SAM" id="MobiDB-lite"/>
    </source>
</evidence>
<keyword evidence="3" id="KW-0548">Nucleotidyltransferase</keyword>
<dbReference type="EMBL" id="BQNB010017393">
    <property type="protein sequence ID" value="GJT62649.1"/>
    <property type="molecule type" value="Genomic_DNA"/>
</dbReference>
<reference evidence="3" key="2">
    <citation type="submission" date="2022-01" db="EMBL/GenBank/DDBJ databases">
        <authorList>
            <person name="Yamashiro T."/>
            <person name="Shiraishi A."/>
            <person name="Satake H."/>
            <person name="Nakayama K."/>
        </authorList>
    </citation>
    <scope>NUCLEOTIDE SEQUENCE</scope>
</reference>